<protein>
    <submittedName>
        <fullName evidence="1">Uncharacterized protein</fullName>
    </submittedName>
</protein>
<keyword evidence="2" id="KW-1185">Reference proteome</keyword>
<dbReference type="Proteomes" id="UP000683925">
    <property type="component" value="Unassembled WGS sequence"/>
</dbReference>
<proteinExistence type="predicted"/>
<evidence type="ECO:0000313" key="2">
    <source>
        <dbReference type="Proteomes" id="UP000683925"/>
    </source>
</evidence>
<dbReference type="AlphaFoldDB" id="A0A8S1VX76"/>
<comment type="caution">
    <text evidence="1">The sequence shown here is derived from an EMBL/GenBank/DDBJ whole genome shotgun (WGS) entry which is preliminary data.</text>
</comment>
<reference evidence="1" key="1">
    <citation type="submission" date="2021-01" db="EMBL/GenBank/DDBJ databases">
        <authorList>
            <consortium name="Genoscope - CEA"/>
            <person name="William W."/>
        </authorList>
    </citation>
    <scope>NUCLEOTIDE SEQUENCE</scope>
</reference>
<sequence>MSIMLLILMRSKLEYLKNNKDINFINYYRIYHFDHYQELDNKVIVNNQFLKSSNLFSLAFYFKQYSAWLDIE</sequence>
<organism evidence="1 2">
    <name type="scientific">Paramecium octaurelia</name>
    <dbReference type="NCBI Taxonomy" id="43137"/>
    <lineage>
        <taxon>Eukaryota</taxon>
        <taxon>Sar</taxon>
        <taxon>Alveolata</taxon>
        <taxon>Ciliophora</taxon>
        <taxon>Intramacronucleata</taxon>
        <taxon>Oligohymenophorea</taxon>
        <taxon>Peniculida</taxon>
        <taxon>Parameciidae</taxon>
        <taxon>Paramecium</taxon>
    </lineage>
</organism>
<evidence type="ECO:0000313" key="1">
    <source>
        <dbReference type="EMBL" id="CAD8181401.1"/>
    </source>
</evidence>
<gene>
    <name evidence="1" type="ORF">POCTA_138.1.T0770011</name>
</gene>
<accession>A0A8S1VX76</accession>
<name>A0A8S1VX76_PAROT</name>
<dbReference type="EMBL" id="CAJJDP010000076">
    <property type="protein sequence ID" value="CAD8181401.1"/>
    <property type="molecule type" value="Genomic_DNA"/>
</dbReference>